<reference evidence="2" key="1">
    <citation type="submission" date="2018-06" db="EMBL/GenBank/DDBJ databases">
        <authorList>
            <person name="Zhirakovskaya E."/>
        </authorList>
    </citation>
    <scope>NUCLEOTIDE SEQUENCE</scope>
</reference>
<dbReference type="EMBL" id="UOEW01000022">
    <property type="protein sequence ID" value="VAW33138.1"/>
    <property type="molecule type" value="Genomic_DNA"/>
</dbReference>
<feature type="domain" description="Transposase DDE" evidence="1">
    <location>
        <begin position="1"/>
        <end position="65"/>
    </location>
</feature>
<evidence type="ECO:0000259" key="1">
    <source>
        <dbReference type="Pfam" id="PF13701"/>
    </source>
</evidence>
<evidence type="ECO:0000313" key="2">
    <source>
        <dbReference type="EMBL" id="VAW33138.1"/>
    </source>
</evidence>
<sequence length="82" mass="9604">MPCGQFEANALYFAICTLSYNLFVMLREHLPDEFKKSRAKAVRLKIYAIAAKLIKHSRQYKLKLQKFNNVLLSQVIDSAWIR</sequence>
<dbReference type="InterPro" id="IPR025668">
    <property type="entry name" value="Tnp_DDE_dom"/>
</dbReference>
<gene>
    <name evidence="2" type="ORF">MNBD_GAMMA01-241</name>
</gene>
<proteinExistence type="predicted"/>
<dbReference type="Pfam" id="PF13701">
    <property type="entry name" value="DDE_Tnp_1_4"/>
    <property type="match status" value="1"/>
</dbReference>
<organism evidence="2">
    <name type="scientific">hydrothermal vent metagenome</name>
    <dbReference type="NCBI Taxonomy" id="652676"/>
    <lineage>
        <taxon>unclassified sequences</taxon>
        <taxon>metagenomes</taxon>
        <taxon>ecological metagenomes</taxon>
    </lineage>
</organism>
<protein>
    <recommendedName>
        <fullName evidence="1">Transposase DDE domain-containing protein</fullName>
    </recommendedName>
</protein>
<dbReference type="AlphaFoldDB" id="A0A3B0UQJ0"/>
<accession>A0A3B0UQJ0</accession>
<name>A0A3B0UQJ0_9ZZZZ</name>